<proteinExistence type="predicted"/>
<dbReference type="AlphaFoldDB" id="A0A2P6PBJ7"/>
<keyword evidence="2" id="KW-1185">Reference proteome</keyword>
<name>A0A2P6PBJ7_ROSCH</name>
<dbReference type="EMBL" id="PDCK01000045">
    <property type="protein sequence ID" value="PRQ19299.1"/>
    <property type="molecule type" value="Genomic_DNA"/>
</dbReference>
<organism evidence="1 2">
    <name type="scientific">Rosa chinensis</name>
    <name type="common">China rose</name>
    <dbReference type="NCBI Taxonomy" id="74649"/>
    <lineage>
        <taxon>Eukaryota</taxon>
        <taxon>Viridiplantae</taxon>
        <taxon>Streptophyta</taxon>
        <taxon>Embryophyta</taxon>
        <taxon>Tracheophyta</taxon>
        <taxon>Spermatophyta</taxon>
        <taxon>Magnoliopsida</taxon>
        <taxon>eudicotyledons</taxon>
        <taxon>Gunneridae</taxon>
        <taxon>Pentapetalae</taxon>
        <taxon>rosids</taxon>
        <taxon>fabids</taxon>
        <taxon>Rosales</taxon>
        <taxon>Rosaceae</taxon>
        <taxon>Rosoideae</taxon>
        <taxon>Rosoideae incertae sedis</taxon>
        <taxon>Rosa</taxon>
    </lineage>
</organism>
<protein>
    <submittedName>
        <fullName evidence="1">Uncharacterized protein</fullName>
    </submittedName>
</protein>
<gene>
    <name evidence="1" type="ORF">RchiOBHm_Chr7g0215691</name>
</gene>
<dbReference type="Gramene" id="PRQ19299">
    <property type="protein sequence ID" value="PRQ19299"/>
    <property type="gene ID" value="RchiOBHm_Chr7g0215691"/>
</dbReference>
<evidence type="ECO:0000313" key="2">
    <source>
        <dbReference type="Proteomes" id="UP000238479"/>
    </source>
</evidence>
<evidence type="ECO:0000313" key="1">
    <source>
        <dbReference type="EMBL" id="PRQ19299.1"/>
    </source>
</evidence>
<dbReference type="Proteomes" id="UP000238479">
    <property type="component" value="Chromosome 7"/>
</dbReference>
<comment type="caution">
    <text evidence="1">The sequence shown here is derived from an EMBL/GenBank/DDBJ whole genome shotgun (WGS) entry which is preliminary data.</text>
</comment>
<sequence>MSSKSLCEFQHWWITHSHIMKRKLRYTKGSIHFPIVMTETQRGRLEKYKGHLNR</sequence>
<reference evidence="1 2" key="1">
    <citation type="journal article" date="2018" name="Nat. Genet.">
        <title>The Rosa genome provides new insights in the design of modern roses.</title>
        <authorList>
            <person name="Bendahmane M."/>
        </authorList>
    </citation>
    <scope>NUCLEOTIDE SEQUENCE [LARGE SCALE GENOMIC DNA]</scope>
    <source>
        <strain evidence="2">cv. Old Blush</strain>
    </source>
</reference>
<accession>A0A2P6PBJ7</accession>